<protein>
    <recommendedName>
        <fullName evidence="2">PIN domain-containing protein</fullName>
    </recommendedName>
</protein>
<feature type="domain" description="PIN" evidence="2">
    <location>
        <begin position="1"/>
        <end position="120"/>
    </location>
</feature>
<dbReference type="OMA" id="RRGQDWP"/>
<dbReference type="InterPro" id="IPR029060">
    <property type="entry name" value="PIN-like_dom_sf"/>
</dbReference>
<dbReference type="GO" id="GO:0004540">
    <property type="term" value="F:RNA nuclease activity"/>
    <property type="evidence" value="ECO:0007669"/>
    <property type="project" value="UniProtKB-ARBA"/>
</dbReference>
<sequence length="353" mass="40300">MYLVLDTNVVIDHLDVLKWFSKDVEALGLRIKIVVPHVLLSELDGLKGSKSLGWFARQASGWILDRMRESKTVKVQARKETLHTPLDPVRKNDVAIYDCAKFFQQTGYVVLVSRDNNLLLDGFSNDVPTVCPPRRGWSSRDLARGIAQELAHFGVPVFLDVSKFRGHDHTPVYRPSRGSRELRTTMPPKSEGDGDDRMDVDDDGFHNEYIPSHALDALHLQVIDHFTPMLKDLAARVRTSTGDSVEQELSRHAPWYRRKGFDTWTVGDCLEYLGSKKRLLVTSPSLRVFLLGRSEDRGWRRGQDWSHQDWQNAMTALQDVGTKFEDRSTLISLGYLKLETERVFKTPMRPTGI</sequence>
<gene>
    <name evidence="3" type="ORF">WOLCODRAFT_70725</name>
</gene>
<dbReference type="PANTHER" id="PTHR16161:SF0">
    <property type="entry name" value="TRANSCRIPTIONAL PROTEIN SWT1"/>
    <property type="match status" value="1"/>
</dbReference>
<name>A0A2H3JTE9_WOLCO</name>
<feature type="region of interest" description="Disordered" evidence="1">
    <location>
        <begin position="169"/>
        <end position="196"/>
    </location>
</feature>
<evidence type="ECO:0000313" key="4">
    <source>
        <dbReference type="Proteomes" id="UP000218811"/>
    </source>
</evidence>
<dbReference type="PANTHER" id="PTHR16161">
    <property type="entry name" value="TRANSCRIPTIONAL PROTEIN SWT1"/>
    <property type="match status" value="1"/>
</dbReference>
<dbReference type="EMBL" id="KB468113">
    <property type="protein sequence ID" value="PCH41108.1"/>
    <property type="molecule type" value="Genomic_DNA"/>
</dbReference>
<organism evidence="3 4">
    <name type="scientific">Wolfiporia cocos (strain MD-104)</name>
    <name type="common">Brown rot fungus</name>
    <dbReference type="NCBI Taxonomy" id="742152"/>
    <lineage>
        <taxon>Eukaryota</taxon>
        <taxon>Fungi</taxon>
        <taxon>Dikarya</taxon>
        <taxon>Basidiomycota</taxon>
        <taxon>Agaricomycotina</taxon>
        <taxon>Agaricomycetes</taxon>
        <taxon>Polyporales</taxon>
        <taxon>Phaeolaceae</taxon>
        <taxon>Wolfiporia</taxon>
    </lineage>
</organism>
<dbReference type="Gene3D" id="3.40.50.1010">
    <property type="entry name" value="5'-nuclease"/>
    <property type="match status" value="1"/>
</dbReference>
<dbReference type="OrthoDB" id="2017974at2759"/>
<dbReference type="Proteomes" id="UP000218811">
    <property type="component" value="Unassembled WGS sequence"/>
</dbReference>
<evidence type="ECO:0000256" key="1">
    <source>
        <dbReference type="SAM" id="MobiDB-lite"/>
    </source>
</evidence>
<dbReference type="Pfam" id="PF13638">
    <property type="entry name" value="PIN_4"/>
    <property type="match status" value="1"/>
</dbReference>
<reference evidence="3 4" key="1">
    <citation type="journal article" date="2012" name="Science">
        <title>The Paleozoic origin of enzymatic lignin decomposition reconstructed from 31 fungal genomes.</title>
        <authorList>
            <person name="Floudas D."/>
            <person name="Binder M."/>
            <person name="Riley R."/>
            <person name="Barry K."/>
            <person name="Blanchette R.A."/>
            <person name="Henrissat B."/>
            <person name="Martinez A.T."/>
            <person name="Otillar R."/>
            <person name="Spatafora J.W."/>
            <person name="Yadav J.S."/>
            <person name="Aerts A."/>
            <person name="Benoit I."/>
            <person name="Boyd A."/>
            <person name="Carlson A."/>
            <person name="Copeland A."/>
            <person name="Coutinho P.M."/>
            <person name="de Vries R.P."/>
            <person name="Ferreira P."/>
            <person name="Findley K."/>
            <person name="Foster B."/>
            <person name="Gaskell J."/>
            <person name="Glotzer D."/>
            <person name="Gorecki P."/>
            <person name="Heitman J."/>
            <person name="Hesse C."/>
            <person name="Hori C."/>
            <person name="Igarashi K."/>
            <person name="Jurgens J.A."/>
            <person name="Kallen N."/>
            <person name="Kersten P."/>
            <person name="Kohler A."/>
            <person name="Kuees U."/>
            <person name="Kumar T.K.A."/>
            <person name="Kuo A."/>
            <person name="LaButti K."/>
            <person name="Larrondo L.F."/>
            <person name="Lindquist E."/>
            <person name="Ling A."/>
            <person name="Lombard V."/>
            <person name="Lucas S."/>
            <person name="Lundell T."/>
            <person name="Martin R."/>
            <person name="McLaughlin D.J."/>
            <person name="Morgenstern I."/>
            <person name="Morin E."/>
            <person name="Murat C."/>
            <person name="Nagy L.G."/>
            <person name="Nolan M."/>
            <person name="Ohm R.A."/>
            <person name="Patyshakuliyeva A."/>
            <person name="Rokas A."/>
            <person name="Ruiz-Duenas F.J."/>
            <person name="Sabat G."/>
            <person name="Salamov A."/>
            <person name="Samejima M."/>
            <person name="Schmutz J."/>
            <person name="Slot J.C."/>
            <person name="St John F."/>
            <person name="Stenlid J."/>
            <person name="Sun H."/>
            <person name="Sun S."/>
            <person name="Syed K."/>
            <person name="Tsang A."/>
            <person name="Wiebenga A."/>
            <person name="Young D."/>
            <person name="Pisabarro A."/>
            <person name="Eastwood D.C."/>
            <person name="Martin F."/>
            <person name="Cullen D."/>
            <person name="Grigoriev I.V."/>
            <person name="Hibbett D.S."/>
        </authorList>
    </citation>
    <scope>NUCLEOTIDE SEQUENCE [LARGE SCALE GENOMIC DNA]</scope>
    <source>
        <strain evidence="3 4">MD-104</strain>
    </source>
</reference>
<dbReference type="GO" id="GO:0005634">
    <property type="term" value="C:nucleus"/>
    <property type="evidence" value="ECO:0007669"/>
    <property type="project" value="TreeGrafter"/>
</dbReference>
<accession>A0A2H3JTE9</accession>
<evidence type="ECO:0000313" key="3">
    <source>
        <dbReference type="EMBL" id="PCH41108.1"/>
    </source>
</evidence>
<dbReference type="AlphaFoldDB" id="A0A2H3JTE9"/>
<proteinExistence type="predicted"/>
<dbReference type="CDD" id="cd18727">
    <property type="entry name" value="PIN_Swt1-like"/>
    <property type="match status" value="1"/>
</dbReference>
<dbReference type="SMART" id="SM00670">
    <property type="entry name" value="PINc"/>
    <property type="match status" value="1"/>
</dbReference>
<dbReference type="SUPFAM" id="SSF88723">
    <property type="entry name" value="PIN domain-like"/>
    <property type="match status" value="1"/>
</dbReference>
<dbReference type="InterPro" id="IPR052626">
    <property type="entry name" value="SWT1_Regulator"/>
</dbReference>
<dbReference type="InterPro" id="IPR002716">
    <property type="entry name" value="PIN_dom"/>
</dbReference>
<dbReference type="STRING" id="742152.A0A2H3JTE9"/>
<keyword evidence="4" id="KW-1185">Reference proteome</keyword>
<evidence type="ECO:0000259" key="2">
    <source>
        <dbReference type="SMART" id="SM00670"/>
    </source>
</evidence>